<evidence type="ECO:0000256" key="3">
    <source>
        <dbReference type="ARBA" id="ARBA00022960"/>
    </source>
</evidence>
<dbReference type="InterPro" id="IPR055342">
    <property type="entry name" value="MreC_beta-barrel_core"/>
</dbReference>
<dbReference type="GO" id="GO:0008360">
    <property type="term" value="P:regulation of cell shape"/>
    <property type="evidence" value="ECO:0007669"/>
    <property type="project" value="UniProtKB-KW"/>
</dbReference>
<dbReference type="EMBL" id="DWZE01000138">
    <property type="protein sequence ID" value="HJA84570.1"/>
    <property type="molecule type" value="Genomic_DNA"/>
</dbReference>
<evidence type="ECO:0000256" key="6">
    <source>
        <dbReference type="SAM" id="Phobius"/>
    </source>
</evidence>
<dbReference type="PANTHER" id="PTHR34138">
    <property type="entry name" value="CELL SHAPE-DETERMINING PROTEIN MREC"/>
    <property type="match status" value="1"/>
</dbReference>
<gene>
    <name evidence="8" type="primary">mreC</name>
    <name evidence="8" type="ORF">H9785_11470</name>
</gene>
<dbReference type="PIRSF" id="PIRSF038471">
    <property type="entry name" value="MreC"/>
    <property type="match status" value="1"/>
</dbReference>
<sequence length="281" mass="31429">MRNLLNFLVRYNYWFLFILLEVASFVLLFRFNRYQQSVFFTSANAVAGKLYEMTGSVASYFHLKEVNEDLLDHNIRLEQRVALLEAALLDAHSDTASFRSLDSVPAGTGYSLFKARVIKNSLNRLDNYLTLDRGSADSILPEMGVVDANGVVGIVYKTTPHYSLVISLLNSKSSLSCKIQGSGYFGYLKWEGGDSQYAWLRDLPRHAEFSVGDTVVTSGYSAVFPPGLLVGYVEEMSDSHDGLSYLLKIRLAADFGRISDVRVIANHGRPELRKLDGLQND</sequence>
<evidence type="ECO:0000313" key="9">
    <source>
        <dbReference type="Proteomes" id="UP000823860"/>
    </source>
</evidence>
<reference evidence="8" key="1">
    <citation type="journal article" date="2021" name="PeerJ">
        <title>Extensive microbial diversity within the chicken gut microbiome revealed by metagenomics and culture.</title>
        <authorList>
            <person name="Gilroy R."/>
            <person name="Ravi A."/>
            <person name="Getino M."/>
            <person name="Pursley I."/>
            <person name="Horton D.L."/>
            <person name="Alikhan N.F."/>
            <person name="Baker D."/>
            <person name="Gharbi K."/>
            <person name="Hall N."/>
            <person name="Watson M."/>
            <person name="Adriaenssens E.M."/>
            <person name="Foster-Nyarko E."/>
            <person name="Jarju S."/>
            <person name="Secka A."/>
            <person name="Antonio M."/>
            <person name="Oren A."/>
            <person name="Chaudhuri R.R."/>
            <person name="La Ragione R."/>
            <person name="Hildebrand F."/>
            <person name="Pallen M.J."/>
        </authorList>
    </citation>
    <scope>NUCLEOTIDE SEQUENCE</scope>
    <source>
        <strain evidence="8">ChiHecec1B25-7008</strain>
    </source>
</reference>
<dbReference type="NCBIfam" id="NF010532">
    <property type="entry name" value="PRK13922.9-3"/>
    <property type="match status" value="1"/>
</dbReference>
<evidence type="ECO:0000313" key="8">
    <source>
        <dbReference type="EMBL" id="HJA84570.1"/>
    </source>
</evidence>
<reference evidence="8" key="2">
    <citation type="submission" date="2021-04" db="EMBL/GenBank/DDBJ databases">
        <authorList>
            <person name="Gilroy R."/>
        </authorList>
    </citation>
    <scope>NUCLEOTIDE SEQUENCE</scope>
    <source>
        <strain evidence="8">ChiHecec1B25-7008</strain>
    </source>
</reference>
<dbReference type="AlphaFoldDB" id="A0A9D2HT88"/>
<name>A0A9D2HT88_9BACE</name>
<feature type="domain" description="Rod shape-determining protein MreC beta-barrel core" evidence="7">
    <location>
        <begin position="117"/>
        <end position="264"/>
    </location>
</feature>
<accession>A0A9D2HT88</accession>
<dbReference type="Gene3D" id="2.40.10.340">
    <property type="entry name" value="Rod shape-determining protein MreC, domain 1"/>
    <property type="match status" value="1"/>
</dbReference>
<dbReference type="Proteomes" id="UP000823860">
    <property type="component" value="Unassembled WGS sequence"/>
</dbReference>
<dbReference type="Gene3D" id="2.40.10.350">
    <property type="entry name" value="Rod shape-determining protein MreC, domain 2"/>
    <property type="match status" value="1"/>
</dbReference>
<comment type="similarity">
    <text evidence="1 5">Belongs to the MreC family.</text>
</comment>
<dbReference type="InterPro" id="IPR042175">
    <property type="entry name" value="Cell/Rod_MreC_2"/>
</dbReference>
<protein>
    <recommendedName>
        <fullName evidence="2 5">Cell shape-determining protein MreC</fullName>
    </recommendedName>
    <alternativeName>
        <fullName evidence="4 5">Cell shape protein MreC</fullName>
    </alternativeName>
</protein>
<keyword evidence="6" id="KW-0472">Membrane</keyword>
<evidence type="ECO:0000256" key="1">
    <source>
        <dbReference type="ARBA" id="ARBA00009369"/>
    </source>
</evidence>
<keyword evidence="6" id="KW-1133">Transmembrane helix</keyword>
<comment type="caution">
    <text evidence="8">The sequence shown here is derived from an EMBL/GenBank/DDBJ whole genome shotgun (WGS) entry which is preliminary data.</text>
</comment>
<dbReference type="InterPro" id="IPR042177">
    <property type="entry name" value="Cell/Rod_1"/>
</dbReference>
<dbReference type="InterPro" id="IPR007221">
    <property type="entry name" value="MreC"/>
</dbReference>
<evidence type="ECO:0000256" key="4">
    <source>
        <dbReference type="ARBA" id="ARBA00032089"/>
    </source>
</evidence>
<proteinExistence type="inferred from homology"/>
<evidence type="ECO:0000256" key="5">
    <source>
        <dbReference type="PIRNR" id="PIRNR038471"/>
    </source>
</evidence>
<dbReference type="Pfam" id="PF04085">
    <property type="entry name" value="MreC"/>
    <property type="match status" value="1"/>
</dbReference>
<keyword evidence="3 5" id="KW-0133">Cell shape</keyword>
<dbReference type="PANTHER" id="PTHR34138:SF1">
    <property type="entry name" value="CELL SHAPE-DETERMINING PROTEIN MREC"/>
    <property type="match status" value="1"/>
</dbReference>
<organism evidence="8 9">
    <name type="scientific">Candidatus Bacteroides intestinavium</name>
    <dbReference type="NCBI Taxonomy" id="2838469"/>
    <lineage>
        <taxon>Bacteria</taxon>
        <taxon>Pseudomonadati</taxon>
        <taxon>Bacteroidota</taxon>
        <taxon>Bacteroidia</taxon>
        <taxon>Bacteroidales</taxon>
        <taxon>Bacteroidaceae</taxon>
        <taxon>Bacteroides</taxon>
    </lineage>
</organism>
<evidence type="ECO:0000259" key="7">
    <source>
        <dbReference type="Pfam" id="PF04085"/>
    </source>
</evidence>
<evidence type="ECO:0000256" key="2">
    <source>
        <dbReference type="ARBA" id="ARBA00013855"/>
    </source>
</evidence>
<dbReference type="GO" id="GO:0005886">
    <property type="term" value="C:plasma membrane"/>
    <property type="evidence" value="ECO:0007669"/>
    <property type="project" value="TreeGrafter"/>
</dbReference>
<comment type="function">
    <text evidence="5">Involved in formation and maintenance of cell shape.</text>
</comment>
<feature type="transmembrane region" description="Helical" evidence="6">
    <location>
        <begin position="12"/>
        <end position="31"/>
    </location>
</feature>
<keyword evidence="6" id="KW-0812">Transmembrane</keyword>